<comment type="similarity">
    <text evidence="1 9 10">Belongs to the class-I aminoacyl-tRNA synthetase family.</text>
</comment>
<dbReference type="RefSeq" id="WP_073049687.1">
    <property type="nucleotide sequence ID" value="NZ_FQZL01000016.1"/>
</dbReference>
<evidence type="ECO:0000313" key="15">
    <source>
        <dbReference type="Proteomes" id="UP000184052"/>
    </source>
</evidence>
<feature type="domain" description="Methionyl/Valyl/Leucyl/Isoleucyl-tRNA synthetase anticodon-binding" evidence="12">
    <location>
        <begin position="650"/>
        <end position="765"/>
    </location>
</feature>
<dbReference type="InterPro" id="IPR009008">
    <property type="entry name" value="Val/Leu/Ile-tRNA-synth_edit"/>
</dbReference>
<dbReference type="SUPFAM" id="SSF50677">
    <property type="entry name" value="ValRS/IleRS/LeuRS editing domain"/>
    <property type="match status" value="1"/>
</dbReference>
<dbReference type="AlphaFoldDB" id="A0A1M6IAL8"/>
<dbReference type="Gene3D" id="3.40.50.620">
    <property type="entry name" value="HUPs"/>
    <property type="match status" value="2"/>
</dbReference>
<dbReference type="InterPro" id="IPR025709">
    <property type="entry name" value="Leu_tRNA-synth_edit"/>
</dbReference>
<keyword evidence="15" id="KW-1185">Reference proteome</keyword>
<dbReference type="InterPro" id="IPR001412">
    <property type="entry name" value="aa-tRNA-synth_I_CS"/>
</dbReference>
<evidence type="ECO:0000256" key="6">
    <source>
        <dbReference type="ARBA" id="ARBA00022917"/>
    </source>
</evidence>
<dbReference type="STRING" id="1121476.SAMN02745751_02257"/>
<evidence type="ECO:0000259" key="13">
    <source>
        <dbReference type="Pfam" id="PF13603"/>
    </source>
</evidence>
<dbReference type="CDD" id="cd07958">
    <property type="entry name" value="Anticodon_Ia_Leu_BEm"/>
    <property type="match status" value="1"/>
</dbReference>
<name>A0A1M6IAL8_9FIRM</name>
<dbReference type="Gene3D" id="1.10.730.10">
    <property type="entry name" value="Isoleucyl-tRNA Synthetase, Domain 1"/>
    <property type="match status" value="2"/>
</dbReference>
<dbReference type="Proteomes" id="UP000184052">
    <property type="component" value="Unassembled WGS sequence"/>
</dbReference>
<keyword evidence="3 9" id="KW-0436">Ligase</keyword>
<dbReference type="InterPro" id="IPR002302">
    <property type="entry name" value="Leu-tRNA-ligase"/>
</dbReference>
<dbReference type="PROSITE" id="PS00178">
    <property type="entry name" value="AA_TRNA_LIGASE_I"/>
    <property type="match status" value="1"/>
</dbReference>
<dbReference type="Gene3D" id="3.10.20.590">
    <property type="match status" value="1"/>
</dbReference>
<dbReference type="GO" id="GO:0005829">
    <property type="term" value="C:cytosol"/>
    <property type="evidence" value="ECO:0007669"/>
    <property type="project" value="TreeGrafter"/>
</dbReference>
<evidence type="ECO:0000256" key="1">
    <source>
        <dbReference type="ARBA" id="ARBA00005594"/>
    </source>
</evidence>
<dbReference type="GO" id="GO:0002161">
    <property type="term" value="F:aminoacyl-tRNA deacylase activity"/>
    <property type="evidence" value="ECO:0007669"/>
    <property type="project" value="InterPro"/>
</dbReference>
<comment type="subcellular location">
    <subcellularLocation>
        <location evidence="9">Cytoplasm</location>
    </subcellularLocation>
</comment>
<proteinExistence type="inferred from homology"/>
<feature type="short sequence motif" description="'KMSKS' region" evidence="9">
    <location>
        <begin position="581"/>
        <end position="585"/>
    </location>
</feature>
<comment type="caution">
    <text evidence="9">Lacks conserved residue(s) required for the propagation of feature annotation.</text>
</comment>
<evidence type="ECO:0000256" key="4">
    <source>
        <dbReference type="ARBA" id="ARBA00022741"/>
    </source>
</evidence>
<dbReference type="NCBIfam" id="TIGR00396">
    <property type="entry name" value="leuS_bact"/>
    <property type="match status" value="1"/>
</dbReference>
<dbReference type="FunFam" id="3.40.50.620:FF:000056">
    <property type="entry name" value="Leucine--tRNA ligase"/>
    <property type="match status" value="1"/>
</dbReference>
<feature type="domain" description="Aminoacyl-tRNA synthetase class Ia" evidence="11">
    <location>
        <begin position="416"/>
        <end position="613"/>
    </location>
</feature>
<evidence type="ECO:0000256" key="10">
    <source>
        <dbReference type="RuleBase" id="RU363035"/>
    </source>
</evidence>
<feature type="domain" description="Aminoacyl-tRNA synthetase class Ia" evidence="11">
    <location>
        <begin position="12"/>
        <end position="217"/>
    </location>
</feature>
<organism evidence="14 15">
    <name type="scientific">Dethiosulfatibacter aminovorans DSM 17477</name>
    <dbReference type="NCBI Taxonomy" id="1121476"/>
    <lineage>
        <taxon>Bacteria</taxon>
        <taxon>Bacillati</taxon>
        <taxon>Bacillota</taxon>
        <taxon>Tissierellia</taxon>
        <taxon>Dethiosulfatibacter</taxon>
    </lineage>
</organism>
<keyword evidence="6 9" id="KW-0648">Protein biosynthesis</keyword>
<dbReference type="InterPro" id="IPR014729">
    <property type="entry name" value="Rossmann-like_a/b/a_fold"/>
</dbReference>
<evidence type="ECO:0000313" key="14">
    <source>
        <dbReference type="EMBL" id="SHJ31443.1"/>
    </source>
</evidence>
<dbReference type="EC" id="6.1.1.4" evidence="9"/>
<evidence type="ECO:0000259" key="12">
    <source>
        <dbReference type="Pfam" id="PF08264"/>
    </source>
</evidence>
<evidence type="ECO:0000256" key="5">
    <source>
        <dbReference type="ARBA" id="ARBA00022840"/>
    </source>
</evidence>
<dbReference type="OrthoDB" id="9810365at2"/>
<dbReference type="PANTHER" id="PTHR43740">
    <property type="entry name" value="LEUCYL-TRNA SYNTHETASE"/>
    <property type="match status" value="1"/>
</dbReference>
<dbReference type="EMBL" id="FQZL01000016">
    <property type="protein sequence ID" value="SHJ31443.1"/>
    <property type="molecule type" value="Genomic_DNA"/>
</dbReference>
<dbReference type="GO" id="GO:0005524">
    <property type="term" value="F:ATP binding"/>
    <property type="evidence" value="ECO:0007669"/>
    <property type="project" value="UniProtKB-UniRule"/>
</dbReference>
<keyword evidence="2 9" id="KW-0963">Cytoplasm</keyword>
<evidence type="ECO:0000256" key="3">
    <source>
        <dbReference type="ARBA" id="ARBA00022598"/>
    </source>
</evidence>
<dbReference type="Pfam" id="PF13603">
    <property type="entry name" value="tRNA-synt_1_2"/>
    <property type="match status" value="1"/>
</dbReference>
<dbReference type="PRINTS" id="PR00985">
    <property type="entry name" value="TRNASYNTHLEU"/>
</dbReference>
<feature type="binding site" evidence="9">
    <location>
        <position position="584"/>
    </location>
    <ligand>
        <name>ATP</name>
        <dbReference type="ChEBI" id="CHEBI:30616"/>
    </ligand>
</feature>
<evidence type="ECO:0000256" key="8">
    <source>
        <dbReference type="ARBA" id="ARBA00047469"/>
    </source>
</evidence>
<dbReference type="SUPFAM" id="SSF47323">
    <property type="entry name" value="Anticodon-binding domain of a subclass of class I aminoacyl-tRNA synthetases"/>
    <property type="match status" value="1"/>
</dbReference>
<dbReference type="InterPro" id="IPR013155">
    <property type="entry name" value="M/V/L/I-tRNA-synth_anticd-bd"/>
</dbReference>
<dbReference type="InterPro" id="IPR009080">
    <property type="entry name" value="tRNAsynth_Ia_anticodon-bd"/>
</dbReference>
<dbReference type="InterPro" id="IPR002300">
    <property type="entry name" value="aa-tRNA-synth_Ia"/>
</dbReference>
<dbReference type="CDD" id="cd00812">
    <property type="entry name" value="LeuRS_core"/>
    <property type="match status" value="1"/>
</dbReference>
<feature type="domain" description="Leucyl-tRNA synthetase editing" evidence="13">
    <location>
        <begin position="221"/>
        <end position="403"/>
    </location>
</feature>
<dbReference type="GO" id="GO:0006429">
    <property type="term" value="P:leucyl-tRNA aminoacylation"/>
    <property type="evidence" value="ECO:0007669"/>
    <property type="project" value="UniProtKB-UniRule"/>
</dbReference>
<dbReference type="PANTHER" id="PTHR43740:SF2">
    <property type="entry name" value="LEUCINE--TRNA LIGASE, MITOCHONDRIAL"/>
    <property type="match status" value="1"/>
</dbReference>
<dbReference type="Pfam" id="PF00133">
    <property type="entry name" value="tRNA-synt_1"/>
    <property type="match status" value="2"/>
</dbReference>
<dbReference type="GO" id="GO:0004823">
    <property type="term" value="F:leucine-tRNA ligase activity"/>
    <property type="evidence" value="ECO:0007669"/>
    <property type="project" value="UniProtKB-UniRule"/>
</dbReference>
<sequence length="803" mass="91996">MVSYNPSAIEKKWQKIWEEKETFKADDNSEKPKYYNLVEFPYPSGAGLHVGHVRAYTSLEVISRKRRMEGYNVMFPIGFDAFGLPTENYAIQTGEHPRKVTDRNIAVFSDQLRKIGYSFDWDRVIDTTDPDYYKWTQWIFLKLFENGLAFRDKTYVNFCTDCKVVLANEDFRDGVCDRCGNEVVQMEKDVWFLKIRDYAEKLLEGLDEVDYLPRIRLEQANWIGKSVGAEVDFRIKGEDEVLRVFTTRPDTLYGATFMVIAPEHPLVKKYHDKITNIDEIHQYQEYAQTKTEFERVQLAKEKTGVEIKGLKAINPVNDEEIPVWIADYVMMGYGTGAIMAVPGHDTRDWEFATKFGIPIVEVIQGGDITKEAYTDTSDGILVNSDIINGMRVKEAIAKITDFLVEKGIGERTVNYKMKDWAFNRQRYWGEPFPIVHCPECGIVGVPEEDLPVRLPEVENYQPTDTGESPLAAMDEWVNTTCPKCGGPAKRETDTMPQWAGSSWYYLRYMDSKNNEALASKENLDYWKQVDWYNGGMEHVTRHLLYSRFWHRFLYDIGVVPTKEPYAKRTAQGLILGPDGDKMSKSKGNVVNPNDIIADYGADTLRAYIMFIGDYEKPAPWNPNAVKGCKRFLDRVWKLQEMMAEGEGYSKELETSVHQTIKKVSHDYEELKFNTAIAAMMTLLNDIYDKGSVTAEELKTLLILLNPVAPHITEEIWEMQNFGGMLNQAQWPTFDEAKTVEDVIEMPVQINGKVKAKISIAKDADKVAANKVAMDNPSVQKAIGDKKIVKEIFVPGKIYNIVVK</sequence>
<dbReference type="FunFam" id="1.10.730.10:FF:000002">
    <property type="entry name" value="Leucine--tRNA ligase"/>
    <property type="match status" value="1"/>
</dbReference>
<evidence type="ECO:0000256" key="2">
    <source>
        <dbReference type="ARBA" id="ARBA00022490"/>
    </source>
</evidence>
<keyword evidence="5 9" id="KW-0067">ATP-binding</keyword>
<evidence type="ECO:0000256" key="9">
    <source>
        <dbReference type="HAMAP-Rule" id="MF_00049"/>
    </source>
</evidence>
<keyword evidence="7 9" id="KW-0030">Aminoacyl-tRNA synthetase</keyword>
<dbReference type="HAMAP" id="MF_00049_B">
    <property type="entry name" value="Leu_tRNA_synth_B"/>
    <property type="match status" value="1"/>
</dbReference>
<dbReference type="Pfam" id="PF08264">
    <property type="entry name" value="Anticodon_1"/>
    <property type="match status" value="1"/>
</dbReference>
<reference evidence="14 15" key="1">
    <citation type="submission" date="2016-11" db="EMBL/GenBank/DDBJ databases">
        <authorList>
            <person name="Jaros S."/>
            <person name="Januszkiewicz K."/>
            <person name="Wedrychowicz H."/>
        </authorList>
    </citation>
    <scope>NUCLEOTIDE SEQUENCE [LARGE SCALE GENOMIC DNA]</scope>
    <source>
        <strain evidence="14 15">DSM 17477</strain>
    </source>
</reference>
<dbReference type="SUPFAM" id="SSF52374">
    <property type="entry name" value="Nucleotidylyl transferase"/>
    <property type="match status" value="1"/>
</dbReference>
<evidence type="ECO:0000256" key="7">
    <source>
        <dbReference type="ARBA" id="ARBA00023146"/>
    </source>
</evidence>
<keyword evidence="4 9" id="KW-0547">Nucleotide-binding</keyword>
<gene>
    <name evidence="9" type="primary">leuS</name>
    <name evidence="14" type="ORF">SAMN02745751_02257</name>
</gene>
<accession>A0A1M6IAL8</accession>
<dbReference type="FunFam" id="3.40.50.620:FF:000060">
    <property type="entry name" value="Leucine--tRNA ligase"/>
    <property type="match status" value="1"/>
</dbReference>
<evidence type="ECO:0000259" key="11">
    <source>
        <dbReference type="Pfam" id="PF00133"/>
    </source>
</evidence>
<comment type="catalytic activity">
    <reaction evidence="8 9">
        <text>tRNA(Leu) + L-leucine + ATP = L-leucyl-tRNA(Leu) + AMP + diphosphate</text>
        <dbReference type="Rhea" id="RHEA:11688"/>
        <dbReference type="Rhea" id="RHEA-COMP:9613"/>
        <dbReference type="Rhea" id="RHEA-COMP:9622"/>
        <dbReference type="ChEBI" id="CHEBI:30616"/>
        <dbReference type="ChEBI" id="CHEBI:33019"/>
        <dbReference type="ChEBI" id="CHEBI:57427"/>
        <dbReference type="ChEBI" id="CHEBI:78442"/>
        <dbReference type="ChEBI" id="CHEBI:78494"/>
        <dbReference type="ChEBI" id="CHEBI:456215"/>
        <dbReference type="EC" id="6.1.1.4"/>
    </reaction>
</comment>
<protein>
    <recommendedName>
        <fullName evidence="9">Leucine--tRNA ligase</fullName>
        <ecNumber evidence="9">6.1.1.4</ecNumber>
    </recommendedName>
    <alternativeName>
        <fullName evidence="9">Leucyl-tRNA synthetase</fullName>
        <shortName evidence="9">LeuRS</shortName>
    </alternativeName>
</protein>